<dbReference type="Gene3D" id="2.40.50.140">
    <property type="entry name" value="Nucleic acid-binding proteins"/>
    <property type="match status" value="1"/>
</dbReference>
<protein>
    <recommendedName>
        <fullName evidence="2">Replication factor A C-terminal domain-containing protein</fullName>
    </recommendedName>
</protein>
<evidence type="ECO:0000259" key="2">
    <source>
        <dbReference type="Pfam" id="PF08646"/>
    </source>
</evidence>
<dbReference type="PANTHER" id="PTHR23273">
    <property type="entry name" value="REPLICATION FACTOR A 1, RFA1"/>
    <property type="match status" value="1"/>
</dbReference>
<keyword evidence="4" id="KW-1185">Reference proteome</keyword>
<dbReference type="Pfam" id="PF08646">
    <property type="entry name" value="Rep_fac-A_C"/>
    <property type="match status" value="1"/>
</dbReference>
<comment type="caution">
    <text evidence="3">The sequence shown here is derived from an EMBL/GenBank/DDBJ whole genome shotgun (WGS) entry which is preliminary data.</text>
</comment>
<gene>
    <name evidence="3" type="ORF">ERUC_LOCUS19756</name>
</gene>
<evidence type="ECO:0000256" key="1">
    <source>
        <dbReference type="SAM" id="MobiDB-lite"/>
    </source>
</evidence>
<dbReference type="InterPro" id="IPR013955">
    <property type="entry name" value="Rep_factor-A_C"/>
</dbReference>
<dbReference type="Proteomes" id="UP001642260">
    <property type="component" value="Unassembled WGS sequence"/>
</dbReference>
<dbReference type="InterPro" id="IPR012340">
    <property type="entry name" value="NA-bd_OB-fold"/>
</dbReference>
<sequence length="227" mass="24812">MKERIREYVIDYFLTKCQSCTNKGKIRNGQQVAWFECTTTIDDVVSGSAWYYISCGVCHTKAVKGPKSLMCKKCGKAEIAGVPEYLTKISVYDKSDQAIFVILGDAGFELTGHHGSQLVANHFENIGDDETMPVPQALTDTIGQTHKFLVKVSKHNLQGLIQSITVTKILPPEVPEDNANAPEPAEILEPVSEECGPTMSIGDSSGEGNKRSTDSVEPEAFKRVRSG</sequence>
<dbReference type="SUPFAM" id="SSF50249">
    <property type="entry name" value="Nucleic acid-binding proteins"/>
    <property type="match status" value="1"/>
</dbReference>
<name>A0ABC8KD04_ERUVS</name>
<evidence type="ECO:0000313" key="4">
    <source>
        <dbReference type="Proteomes" id="UP001642260"/>
    </source>
</evidence>
<evidence type="ECO:0000313" key="3">
    <source>
        <dbReference type="EMBL" id="CAH8354001.1"/>
    </source>
</evidence>
<dbReference type="EMBL" id="CAKOAT010186266">
    <property type="protein sequence ID" value="CAH8354001.1"/>
    <property type="molecule type" value="Genomic_DNA"/>
</dbReference>
<feature type="compositionally biased region" description="Basic and acidic residues" evidence="1">
    <location>
        <begin position="208"/>
        <end position="227"/>
    </location>
</feature>
<organism evidence="3 4">
    <name type="scientific">Eruca vesicaria subsp. sativa</name>
    <name type="common">Garden rocket</name>
    <name type="synonym">Eruca sativa</name>
    <dbReference type="NCBI Taxonomy" id="29727"/>
    <lineage>
        <taxon>Eukaryota</taxon>
        <taxon>Viridiplantae</taxon>
        <taxon>Streptophyta</taxon>
        <taxon>Embryophyta</taxon>
        <taxon>Tracheophyta</taxon>
        <taxon>Spermatophyta</taxon>
        <taxon>Magnoliopsida</taxon>
        <taxon>eudicotyledons</taxon>
        <taxon>Gunneridae</taxon>
        <taxon>Pentapetalae</taxon>
        <taxon>rosids</taxon>
        <taxon>malvids</taxon>
        <taxon>Brassicales</taxon>
        <taxon>Brassicaceae</taxon>
        <taxon>Brassiceae</taxon>
        <taxon>Eruca</taxon>
    </lineage>
</organism>
<dbReference type="AlphaFoldDB" id="A0ABC8KD04"/>
<accession>A0ABC8KD04</accession>
<dbReference type="PANTHER" id="PTHR23273:SF114">
    <property type="entry name" value="REPLICATION FACTOR A C-TERMINAL DOMAIN-CONTAINING PROTEIN"/>
    <property type="match status" value="1"/>
</dbReference>
<reference evidence="3 4" key="1">
    <citation type="submission" date="2022-03" db="EMBL/GenBank/DDBJ databases">
        <authorList>
            <person name="Macdonald S."/>
            <person name="Ahmed S."/>
            <person name="Newling K."/>
        </authorList>
    </citation>
    <scope>NUCLEOTIDE SEQUENCE [LARGE SCALE GENOMIC DNA]</scope>
</reference>
<proteinExistence type="predicted"/>
<feature type="domain" description="Replication factor A C-terminal" evidence="2">
    <location>
        <begin position="34"/>
        <end position="159"/>
    </location>
</feature>
<feature type="region of interest" description="Disordered" evidence="1">
    <location>
        <begin position="175"/>
        <end position="227"/>
    </location>
</feature>